<organism evidence="2 3">
    <name type="scientific">Bibersteinia trehalosi</name>
    <name type="common">Pasteurella trehalosi</name>
    <dbReference type="NCBI Taxonomy" id="47735"/>
    <lineage>
        <taxon>Bacteria</taxon>
        <taxon>Pseudomonadati</taxon>
        <taxon>Pseudomonadota</taxon>
        <taxon>Gammaproteobacteria</taxon>
        <taxon>Pasteurellales</taxon>
        <taxon>Pasteurellaceae</taxon>
        <taxon>Bibersteinia</taxon>
    </lineage>
</organism>
<dbReference type="CDD" id="cd03025">
    <property type="entry name" value="DsbA_FrnE_like"/>
    <property type="match status" value="1"/>
</dbReference>
<dbReference type="Proteomes" id="UP000276010">
    <property type="component" value="Unassembled WGS sequence"/>
</dbReference>
<feature type="domain" description="DSBA-like thioredoxin" evidence="1">
    <location>
        <begin position="6"/>
        <end position="184"/>
    </location>
</feature>
<dbReference type="STRING" id="1263831.F543_22580"/>
<dbReference type="SUPFAM" id="SSF52833">
    <property type="entry name" value="Thioredoxin-like"/>
    <property type="match status" value="1"/>
</dbReference>
<evidence type="ECO:0000313" key="2">
    <source>
        <dbReference type="EMBL" id="RRN05865.1"/>
    </source>
</evidence>
<comment type="caution">
    <text evidence="2">The sequence shown here is derived from an EMBL/GenBank/DDBJ whole genome shotgun (WGS) entry which is preliminary data.</text>
</comment>
<dbReference type="GO" id="GO:0016491">
    <property type="term" value="F:oxidoreductase activity"/>
    <property type="evidence" value="ECO:0007669"/>
    <property type="project" value="InterPro"/>
</dbReference>
<gene>
    <name evidence="2" type="ORF">EIM44_00605</name>
</gene>
<evidence type="ECO:0000313" key="3">
    <source>
        <dbReference type="Proteomes" id="UP000276010"/>
    </source>
</evidence>
<dbReference type="InterPro" id="IPR001853">
    <property type="entry name" value="DSBA-like_thioredoxin_dom"/>
</dbReference>
<dbReference type="EMBL" id="RRUC01000004">
    <property type="protein sequence ID" value="RRN05865.1"/>
    <property type="molecule type" value="Genomic_DNA"/>
</dbReference>
<dbReference type="AlphaFoldDB" id="A0A3R8MIX0"/>
<dbReference type="Pfam" id="PF01323">
    <property type="entry name" value="DSBA"/>
    <property type="match status" value="1"/>
</dbReference>
<dbReference type="RefSeq" id="WP_125134303.1">
    <property type="nucleotide sequence ID" value="NZ_RRUC01000004.1"/>
</dbReference>
<name>A0A3R8MIX0_BIBTR</name>
<dbReference type="InterPro" id="IPR036249">
    <property type="entry name" value="Thioredoxin-like_sf"/>
</dbReference>
<evidence type="ECO:0000259" key="1">
    <source>
        <dbReference type="Pfam" id="PF01323"/>
    </source>
</evidence>
<reference evidence="2 3" key="1">
    <citation type="submission" date="2018-11" db="EMBL/GenBank/DDBJ databases">
        <title>Whole genome sequence of Bibersteinia trehalosi strain OADDL-BT1 an multidrug resistant pathogen isolate.</title>
        <authorList>
            <person name="Couger M."/>
            <person name="Ramachandran A."/>
        </authorList>
    </citation>
    <scope>NUCLEOTIDE SEQUENCE [LARGE SCALE GENOMIC DNA]</scope>
    <source>
        <strain evidence="2 3">OADDL-BT1</strain>
    </source>
</reference>
<proteinExistence type="predicted"/>
<dbReference type="Gene3D" id="3.40.30.10">
    <property type="entry name" value="Glutaredoxin"/>
    <property type="match status" value="1"/>
</dbReference>
<protein>
    <submittedName>
        <fullName evidence="2">Disulfide bond formation protein DsbA</fullName>
    </submittedName>
</protein>
<accession>A0A3R8MIX0</accession>
<sequence>MKLIYLFDPLCGWCYGSSPAVRKLAEQFELSAFATGLFADSGRQMNAAFAQHAWANDQRIAQLTGQPFSEKYHQQILQGCGEFNSRALSNACFALLEQGSETMLNVLAELQKARYVDGQDTSQSEVVRQILQELGQSAVAETFDLAENQAKTTAWIAQAQAITTQFGVQGVPCLFAETEQGWVNVPSQLLYQNAESVVENLKNWLYRL</sequence>